<comment type="similarity">
    <text evidence="5">Belongs to the creatininase superfamily.</text>
</comment>
<keyword evidence="3" id="KW-0378">Hydrolase</keyword>
<reference evidence="6" key="2">
    <citation type="submission" date="2024-07" db="EMBL/GenBank/DDBJ databases">
        <title>Streptomyces haneummycinica sp. nov., a new antibiotic-producing actinobacterium isolated from marine sediment.</title>
        <authorList>
            <person name="Uemura M."/>
            <person name="Hamada M."/>
            <person name="Hirano S."/>
            <person name="Kobayashi K."/>
            <person name="Ohshiro T."/>
            <person name="Kobayashi T."/>
            <person name="Terahara T."/>
        </authorList>
    </citation>
    <scope>NUCLEOTIDE SEQUENCE</scope>
    <source>
        <strain evidence="6">KM77-8</strain>
    </source>
</reference>
<evidence type="ECO:0000256" key="4">
    <source>
        <dbReference type="ARBA" id="ARBA00022833"/>
    </source>
</evidence>
<dbReference type="EMBL" id="AP035768">
    <property type="protein sequence ID" value="BFO17291.1"/>
    <property type="molecule type" value="Genomic_DNA"/>
</dbReference>
<reference evidence="6" key="1">
    <citation type="submission" date="2024-06" db="EMBL/GenBank/DDBJ databases">
        <authorList>
            <consortium name="consrtm"/>
            <person name="Uemura M."/>
            <person name="Terahara T."/>
        </authorList>
    </citation>
    <scope>NUCLEOTIDE SEQUENCE</scope>
    <source>
        <strain evidence="6">KM77-8</strain>
    </source>
</reference>
<name>A0AAT9HIQ0_9ACTN</name>
<dbReference type="GO" id="GO:0016811">
    <property type="term" value="F:hydrolase activity, acting on carbon-nitrogen (but not peptide) bonds, in linear amides"/>
    <property type="evidence" value="ECO:0007669"/>
    <property type="project" value="TreeGrafter"/>
</dbReference>
<comment type="cofactor">
    <cofactor evidence="1">
        <name>Zn(2+)</name>
        <dbReference type="ChEBI" id="CHEBI:29105"/>
    </cofactor>
</comment>
<dbReference type="AlphaFoldDB" id="A0AAT9HIQ0"/>
<gene>
    <name evidence="6" type="ORF">SHKM778_36790</name>
</gene>
<evidence type="ECO:0000313" key="6">
    <source>
        <dbReference type="EMBL" id="BFO17291.1"/>
    </source>
</evidence>
<dbReference type="Pfam" id="PF02633">
    <property type="entry name" value="Creatininase"/>
    <property type="match status" value="1"/>
</dbReference>
<dbReference type="InterPro" id="IPR003785">
    <property type="entry name" value="Creatininase/forma_Hydrolase"/>
</dbReference>
<evidence type="ECO:0008006" key="7">
    <source>
        <dbReference type="Google" id="ProtNLM"/>
    </source>
</evidence>
<proteinExistence type="inferred from homology"/>
<sequence length="88" mass="9479">MHAGEIEASILLHTHPEILRPGYETSDHTADDRRHLLTTGMAPYTDSGVIGRPSLASAEKGKELLTTLTDSFAAYFSLLTSPSSPPDL</sequence>
<dbReference type="GO" id="GO:0046872">
    <property type="term" value="F:metal ion binding"/>
    <property type="evidence" value="ECO:0007669"/>
    <property type="project" value="UniProtKB-KW"/>
</dbReference>
<dbReference type="SUPFAM" id="SSF102215">
    <property type="entry name" value="Creatininase"/>
    <property type="match status" value="1"/>
</dbReference>
<keyword evidence="4" id="KW-0862">Zinc</keyword>
<evidence type="ECO:0000256" key="1">
    <source>
        <dbReference type="ARBA" id="ARBA00001947"/>
    </source>
</evidence>
<keyword evidence="2" id="KW-0479">Metal-binding</keyword>
<accession>A0AAT9HIQ0</accession>
<dbReference type="InterPro" id="IPR024087">
    <property type="entry name" value="Creatininase-like_sf"/>
</dbReference>
<dbReference type="GO" id="GO:0009231">
    <property type="term" value="P:riboflavin biosynthetic process"/>
    <property type="evidence" value="ECO:0007669"/>
    <property type="project" value="TreeGrafter"/>
</dbReference>
<organism evidence="6">
    <name type="scientific">Streptomyces haneummycinicus</name>
    <dbReference type="NCBI Taxonomy" id="3074435"/>
    <lineage>
        <taxon>Bacteria</taxon>
        <taxon>Bacillati</taxon>
        <taxon>Actinomycetota</taxon>
        <taxon>Actinomycetes</taxon>
        <taxon>Kitasatosporales</taxon>
        <taxon>Streptomycetaceae</taxon>
        <taxon>Streptomyces</taxon>
    </lineage>
</organism>
<protein>
    <recommendedName>
        <fullName evidence="7">Creatininase family protein</fullName>
    </recommendedName>
</protein>
<dbReference type="PANTHER" id="PTHR35005">
    <property type="entry name" value="3-DEHYDRO-SCYLLO-INOSOSE HYDROLASE"/>
    <property type="match status" value="1"/>
</dbReference>
<dbReference type="PANTHER" id="PTHR35005:SF1">
    <property type="entry name" value="2-AMINO-5-FORMYLAMINO-6-RIBOSYLAMINOPYRIMIDIN-4(3H)-ONE 5'-MONOPHOSPHATE DEFORMYLASE"/>
    <property type="match status" value="1"/>
</dbReference>
<dbReference type="Gene3D" id="3.40.50.10310">
    <property type="entry name" value="Creatininase"/>
    <property type="match status" value="1"/>
</dbReference>
<evidence type="ECO:0000256" key="3">
    <source>
        <dbReference type="ARBA" id="ARBA00022801"/>
    </source>
</evidence>
<evidence type="ECO:0000256" key="2">
    <source>
        <dbReference type="ARBA" id="ARBA00022723"/>
    </source>
</evidence>
<evidence type="ECO:0000256" key="5">
    <source>
        <dbReference type="ARBA" id="ARBA00024029"/>
    </source>
</evidence>